<dbReference type="GO" id="GO:0016042">
    <property type="term" value="P:lipid catabolic process"/>
    <property type="evidence" value="ECO:0007669"/>
    <property type="project" value="InterPro"/>
</dbReference>
<evidence type="ECO:0000256" key="1">
    <source>
        <dbReference type="ARBA" id="ARBA00009717"/>
    </source>
</evidence>
<dbReference type="NCBIfam" id="TIGR03396">
    <property type="entry name" value="PC_PLC"/>
    <property type="match status" value="1"/>
</dbReference>
<comment type="similarity">
    <text evidence="1">Belongs to the bacterial phospholipase C family.</text>
</comment>
<dbReference type="PANTHER" id="PTHR31956:SF1">
    <property type="entry name" value="NON-SPECIFIC PHOSPHOLIPASE C1"/>
    <property type="match status" value="1"/>
</dbReference>
<evidence type="ECO:0000313" key="5">
    <source>
        <dbReference type="EMBL" id="QGA26404.1"/>
    </source>
</evidence>
<protein>
    <recommendedName>
        <fullName evidence="2">phospholipase C</fullName>
        <ecNumber evidence="2">3.1.4.3</ecNumber>
    </recommendedName>
</protein>
<dbReference type="KEGG" id="sphe:GFH32_08720"/>
<dbReference type="InterPro" id="IPR006311">
    <property type="entry name" value="TAT_signal"/>
</dbReference>
<evidence type="ECO:0000313" key="6">
    <source>
        <dbReference type="Proteomes" id="UP000326921"/>
    </source>
</evidence>
<organism evidence="5 6">
    <name type="scientific">Sphingobacterium zhuxiongii</name>
    <dbReference type="NCBI Taxonomy" id="2662364"/>
    <lineage>
        <taxon>Bacteria</taxon>
        <taxon>Pseudomonadati</taxon>
        <taxon>Bacteroidota</taxon>
        <taxon>Sphingobacteriia</taxon>
        <taxon>Sphingobacteriales</taxon>
        <taxon>Sphingobacteriaceae</taxon>
        <taxon>Sphingobacterium</taxon>
    </lineage>
</organism>
<dbReference type="Pfam" id="PF04185">
    <property type="entry name" value="Phosphoesterase"/>
    <property type="match status" value="2"/>
</dbReference>
<dbReference type="InterPro" id="IPR007312">
    <property type="entry name" value="Phosphoesterase"/>
</dbReference>
<dbReference type="Gene3D" id="3.40.720.10">
    <property type="entry name" value="Alkaline Phosphatase, subunit A"/>
    <property type="match status" value="2"/>
</dbReference>
<evidence type="ECO:0000259" key="4">
    <source>
        <dbReference type="Pfam" id="PF05506"/>
    </source>
</evidence>
<gene>
    <name evidence="5" type="ORF">GFH32_08720</name>
</gene>
<keyword evidence="3" id="KW-0378">Hydrolase</keyword>
<dbReference type="RefSeq" id="WP_153511239.1">
    <property type="nucleotide sequence ID" value="NZ_CP045652.1"/>
</dbReference>
<dbReference type="AlphaFoldDB" id="A0A5Q0QAX4"/>
<dbReference type="PANTHER" id="PTHR31956">
    <property type="entry name" value="NON-SPECIFIC PHOSPHOLIPASE C4-RELATED"/>
    <property type="match status" value="1"/>
</dbReference>
<feature type="domain" description="Bacterial phospholipase C C-terminal" evidence="4">
    <location>
        <begin position="622"/>
        <end position="719"/>
    </location>
</feature>
<evidence type="ECO:0000256" key="3">
    <source>
        <dbReference type="ARBA" id="ARBA00022801"/>
    </source>
</evidence>
<dbReference type="Proteomes" id="UP000326921">
    <property type="component" value="Chromosome"/>
</dbReference>
<dbReference type="Pfam" id="PF05506">
    <property type="entry name" value="PLipase_C_C"/>
    <property type="match status" value="1"/>
</dbReference>
<accession>A0A5Q0QAX4</accession>
<name>A0A5Q0QAX4_9SPHI</name>
<dbReference type="GO" id="GO:0034480">
    <property type="term" value="F:phosphatidylcholine phospholipase C activity"/>
    <property type="evidence" value="ECO:0007669"/>
    <property type="project" value="UniProtKB-EC"/>
</dbReference>
<evidence type="ECO:0000256" key="2">
    <source>
        <dbReference type="ARBA" id="ARBA00012018"/>
    </source>
</evidence>
<dbReference type="InterPro" id="IPR017767">
    <property type="entry name" value="PC-PLC"/>
</dbReference>
<dbReference type="PROSITE" id="PS51318">
    <property type="entry name" value="TAT"/>
    <property type="match status" value="1"/>
</dbReference>
<dbReference type="EC" id="3.1.4.3" evidence="2"/>
<dbReference type="InterPro" id="IPR008475">
    <property type="entry name" value="PLipase_C_C"/>
</dbReference>
<keyword evidence="6" id="KW-1185">Reference proteome</keyword>
<proteinExistence type="inferred from homology"/>
<dbReference type="EMBL" id="CP045652">
    <property type="protein sequence ID" value="QGA26404.1"/>
    <property type="molecule type" value="Genomic_DNA"/>
</dbReference>
<sequence>MDTRREFLKKAGMLAGATAASPFIPESIQRALAIQAAPGTTFLDAEHIVFLMQENRSFDHSLGTLKGVRGFNDPRILKSEGIPIWYQKNNEGRYFTPFHLDIEKTKATWMGSLPHGWADMVEARNNGKMNYWLEAKKAGNASYKHMPLTLGYYSRQDLPFYYAFADAFTVCDQHFCSSLTGTSPNRSYFWTGTVRENPKDGNSKAHLENHHMVHKDLGWTTFPERLQAAGIPWKVYQNEIGLNVGMTQQEVDWLGNFRDNNLEFHKQYHIKCHPNYQRYAKSKVAELEKIVANNKEQSKDTDAKLLTYLQELKGDLVNFSEDKFHALSQQEQEIHRRAFTTNVNDPDYHQLKTIEFMEDGVQRKVQVPKGDLFYQFRKDVDNNELPMVSWLVAPSRFSDHPGAPWFGAWYVSETLDILTKNPEVWKKTIFVLTYDENDGYYDHIPPFVPALHTRPETGAVPSGMRTDNEFVTQQQEQIRSGKPESRIDSPIGLGYRVPLVVASPWSKGGFVNSEVFDLTSSIQFVEYFVDKKLGKDVKEANISDWRRLVCGNMTSIFRKAEDNTRPAIDFVSRDQHVERIYKAREQALPSGFQEASNETLNRLRKAPLSSLGFELVEKGTKPACAIPYDIDVNLKLDPEKARIQLIFEIAGDLASTKEIGVPFIVKCPIAYGDSREIDRVWNFAVRPKEKIIYNWPIKDFVGDLFSLEVHGPNGFFRLFQAAKNSVIPVVRFNAHSLHQRVEFEFGKEAKDYRVKDAYQELGTRLKTKKGRSLTWDITKSSNWYDLEIHDLQDQHILFKYAGHQENGQSSISDPLMGGLIQV</sequence>
<reference evidence="5 6" key="1">
    <citation type="submission" date="2019-10" db="EMBL/GenBank/DDBJ databases">
        <authorList>
            <person name="Dong K."/>
        </authorList>
    </citation>
    <scope>NUCLEOTIDE SEQUENCE [LARGE SCALE GENOMIC DNA]</scope>
    <source>
        <strain evidence="6">dk4302</strain>
    </source>
</reference>
<dbReference type="InterPro" id="IPR017850">
    <property type="entry name" value="Alkaline_phosphatase_core_sf"/>
</dbReference>